<dbReference type="Gene3D" id="3.40.250.10">
    <property type="entry name" value="Rhodanese-like domain"/>
    <property type="match status" value="1"/>
</dbReference>
<dbReference type="AlphaFoldDB" id="A0A1I3SK72"/>
<dbReference type="PROSITE" id="PS00380">
    <property type="entry name" value="RHODANESE_1"/>
    <property type="match status" value="1"/>
</dbReference>
<accession>A0A1I3SK72</accession>
<dbReference type="CDD" id="cd01045">
    <property type="entry name" value="Ferritin_like_AB"/>
    <property type="match status" value="1"/>
</dbReference>
<dbReference type="GO" id="GO:0004792">
    <property type="term" value="F:thiosulfate-cyanide sulfurtransferase activity"/>
    <property type="evidence" value="ECO:0007669"/>
    <property type="project" value="InterPro"/>
</dbReference>
<dbReference type="InterPro" id="IPR009078">
    <property type="entry name" value="Ferritin-like_SF"/>
</dbReference>
<dbReference type="InterPro" id="IPR012347">
    <property type="entry name" value="Ferritin-like"/>
</dbReference>
<dbReference type="SMART" id="SM00450">
    <property type="entry name" value="RHOD"/>
    <property type="match status" value="1"/>
</dbReference>
<evidence type="ECO:0000313" key="2">
    <source>
        <dbReference type="EMBL" id="SFJ59095.1"/>
    </source>
</evidence>
<dbReference type="SUPFAM" id="SSF47240">
    <property type="entry name" value="Ferritin-like"/>
    <property type="match status" value="1"/>
</dbReference>
<reference evidence="3" key="1">
    <citation type="submission" date="2016-10" db="EMBL/GenBank/DDBJ databases">
        <authorList>
            <person name="Varghese N."/>
            <person name="Submissions S."/>
        </authorList>
    </citation>
    <scope>NUCLEOTIDE SEQUENCE [LARGE SCALE GENOMIC DNA]</scope>
    <source>
        <strain evidence="3">DSM 5918</strain>
    </source>
</reference>
<dbReference type="Pfam" id="PF00581">
    <property type="entry name" value="Rhodanese"/>
    <property type="match status" value="1"/>
</dbReference>
<dbReference type="RefSeq" id="WP_092373297.1">
    <property type="nucleotide sequence ID" value="NZ_FORX01000004.1"/>
</dbReference>
<dbReference type="SUPFAM" id="SSF52821">
    <property type="entry name" value="Rhodanese/Cell cycle control phosphatase"/>
    <property type="match status" value="1"/>
</dbReference>
<dbReference type="CDD" id="cd00158">
    <property type="entry name" value="RHOD"/>
    <property type="match status" value="1"/>
</dbReference>
<dbReference type="PANTHER" id="PTHR44086">
    <property type="entry name" value="THIOSULFATE SULFURTRANSFERASE RDL2, MITOCHONDRIAL-RELATED"/>
    <property type="match status" value="1"/>
</dbReference>
<gene>
    <name evidence="2" type="ORF">SAMN04488082_104193</name>
</gene>
<dbReference type="EMBL" id="FORX01000004">
    <property type="protein sequence ID" value="SFJ59095.1"/>
    <property type="molecule type" value="Genomic_DNA"/>
</dbReference>
<feature type="domain" description="Rhodanese" evidence="1">
    <location>
        <begin position="21"/>
        <end position="111"/>
    </location>
</feature>
<organism evidence="2 3">
    <name type="scientific">Desulfomicrobium apsheronum</name>
    <dbReference type="NCBI Taxonomy" id="52560"/>
    <lineage>
        <taxon>Bacteria</taxon>
        <taxon>Pseudomonadati</taxon>
        <taxon>Thermodesulfobacteriota</taxon>
        <taxon>Desulfovibrionia</taxon>
        <taxon>Desulfovibrionales</taxon>
        <taxon>Desulfomicrobiaceae</taxon>
        <taxon>Desulfomicrobium</taxon>
    </lineage>
</organism>
<sequence>MTRQVIDIFPDELEELKNKTRERDYLLIDVRQPGEFAQSHIPGAQLIPLPEIESRMKELDGEKNLILYCRTGGRSSVAAALIKDAGPWQGAIYNLVGGIAGWEGKGLKDIPHLELFPRDMALSQTLYRAMNMEKGAWLFYNDLAQEYKDKELGDMIKDLAGMEEVHARAVFTYWKKNSPTPITDGFEETFERLDGRIMEGGKPISAWMARLGTDPEDRMLRLLELACEIEYYAYDLYRGLAKRDRDSEAVRTYLMLAEQEKAHVRVVTKALDRFFGD</sequence>
<dbReference type="PANTHER" id="PTHR44086:SF10">
    <property type="entry name" value="THIOSULFATE SULFURTRANSFERASE_RHODANESE-LIKE DOMAIN-CONTAINING PROTEIN 3"/>
    <property type="match status" value="1"/>
</dbReference>
<dbReference type="InterPro" id="IPR001307">
    <property type="entry name" value="Thiosulphate_STrfase_CS"/>
</dbReference>
<dbReference type="PROSITE" id="PS50206">
    <property type="entry name" value="RHODANESE_3"/>
    <property type="match status" value="1"/>
</dbReference>
<keyword evidence="3" id="KW-1185">Reference proteome</keyword>
<keyword evidence="2" id="KW-0808">Transferase</keyword>
<protein>
    <submittedName>
        <fullName evidence="2">Rhodanese-related sulfurtransferase</fullName>
    </submittedName>
</protein>
<dbReference type="OrthoDB" id="285281at2"/>
<proteinExistence type="predicted"/>
<evidence type="ECO:0000313" key="3">
    <source>
        <dbReference type="Proteomes" id="UP000198635"/>
    </source>
</evidence>
<dbReference type="Proteomes" id="UP000198635">
    <property type="component" value="Unassembled WGS sequence"/>
</dbReference>
<name>A0A1I3SK72_9BACT</name>
<evidence type="ECO:0000259" key="1">
    <source>
        <dbReference type="PROSITE" id="PS50206"/>
    </source>
</evidence>
<dbReference type="InterPro" id="IPR036873">
    <property type="entry name" value="Rhodanese-like_dom_sf"/>
</dbReference>
<dbReference type="Gene3D" id="1.20.1260.10">
    <property type="match status" value="1"/>
</dbReference>
<dbReference type="STRING" id="52560.SAMN04488082_104193"/>
<dbReference type="InterPro" id="IPR001763">
    <property type="entry name" value="Rhodanese-like_dom"/>
</dbReference>